<reference evidence="3" key="1">
    <citation type="journal article" date="2014" name="Int. J. Syst. Evol. Microbiol.">
        <title>Complete genome sequence of Corynebacterium casei LMG S-19264T (=DSM 44701T), isolated from a smear-ripened cheese.</title>
        <authorList>
            <consortium name="US DOE Joint Genome Institute (JGI-PGF)"/>
            <person name="Walter F."/>
            <person name="Albersmeier A."/>
            <person name="Kalinowski J."/>
            <person name="Ruckert C."/>
        </authorList>
    </citation>
    <scope>NUCLEOTIDE SEQUENCE</scope>
    <source>
        <strain evidence="3">KCTC 32501</strain>
    </source>
</reference>
<keyword evidence="4" id="KW-1185">Reference proteome</keyword>
<dbReference type="RefSeq" id="WP_189490499.1">
    <property type="nucleotide sequence ID" value="NZ_BMZG01000001.1"/>
</dbReference>
<comment type="caution">
    <text evidence="3">The sequence shown here is derived from an EMBL/GenBank/DDBJ whole genome shotgun (WGS) entry which is preliminary data.</text>
</comment>
<protein>
    <recommendedName>
        <fullName evidence="2">UPF0125 protein GCM10009007_02320</fullName>
    </recommendedName>
</protein>
<dbReference type="Proteomes" id="UP000614287">
    <property type="component" value="Unassembled WGS sequence"/>
</dbReference>
<dbReference type="EMBL" id="BMZG01000001">
    <property type="protein sequence ID" value="GHA65325.1"/>
    <property type="molecule type" value="Genomic_DNA"/>
</dbReference>
<dbReference type="HAMAP" id="MF_00460">
    <property type="entry name" value="UPF0125_RnfH"/>
    <property type="match status" value="1"/>
</dbReference>
<proteinExistence type="inferred from homology"/>
<evidence type="ECO:0000313" key="4">
    <source>
        <dbReference type="Proteomes" id="UP000614287"/>
    </source>
</evidence>
<dbReference type="NCBIfam" id="NF002490">
    <property type="entry name" value="PRK01777.1"/>
    <property type="match status" value="1"/>
</dbReference>
<dbReference type="InterPro" id="IPR037021">
    <property type="entry name" value="RnfH_sf"/>
</dbReference>
<dbReference type="Pfam" id="PF03658">
    <property type="entry name" value="Ub-RnfH"/>
    <property type="match status" value="1"/>
</dbReference>
<dbReference type="InterPro" id="IPR016155">
    <property type="entry name" value="Mopterin_synth/thiamin_S_b"/>
</dbReference>
<dbReference type="SUPFAM" id="SSF54285">
    <property type="entry name" value="MoaD/ThiS"/>
    <property type="match status" value="1"/>
</dbReference>
<evidence type="ECO:0000313" key="3">
    <source>
        <dbReference type="EMBL" id="GHA65325.1"/>
    </source>
</evidence>
<dbReference type="InterPro" id="IPR005346">
    <property type="entry name" value="RnfH"/>
</dbReference>
<evidence type="ECO:0000256" key="1">
    <source>
        <dbReference type="ARBA" id="ARBA00010645"/>
    </source>
</evidence>
<organism evidence="3 4">
    <name type="scientific">Formosimonas limnophila</name>
    <dbReference type="NCBI Taxonomy" id="1384487"/>
    <lineage>
        <taxon>Bacteria</taxon>
        <taxon>Pseudomonadati</taxon>
        <taxon>Pseudomonadota</taxon>
        <taxon>Betaproteobacteria</taxon>
        <taxon>Burkholderiales</taxon>
        <taxon>Burkholderiaceae</taxon>
        <taxon>Formosimonas</taxon>
    </lineage>
</organism>
<name>A0A8J3CFT7_9BURK</name>
<gene>
    <name evidence="3" type="ORF">GCM10009007_02320</name>
</gene>
<evidence type="ECO:0000256" key="2">
    <source>
        <dbReference type="HAMAP-Rule" id="MF_00460"/>
    </source>
</evidence>
<sequence length="105" mass="12416">MAETLNVSVIYVDEQQQKFEKQMTLPISSSVRDAVVASGILDDYPDWRMDDLSLGIYSQRAMLDDVLHEADRIEIYRPLLIDPKDRRRKIVNQQRDPKKWRRVRA</sequence>
<dbReference type="PANTHER" id="PTHR37483:SF1">
    <property type="entry name" value="UPF0125 PROTEIN RATB"/>
    <property type="match status" value="1"/>
</dbReference>
<accession>A0A8J3CFT7</accession>
<dbReference type="PANTHER" id="PTHR37483">
    <property type="entry name" value="UPF0125 PROTEIN RATB"/>
    <property type="match status" value="1"/>
</dbReference>
<dbReference type="AlphaFoldDB" id="A0A8J3CFT7"/>
<reference evidence="3" key="2">
    <citation type="submission" date="2020-09" db="EMBL/GenBank/DDBJ databases">
        <authorList>
            <person name="Sun Q."/>
            <person name="Kim S."/>
        </authorList>
    </citation>
    <scope>NUCLEOTIDE SEQUENCE</scope>
    <source>
        <strain evidence="3">KCTC 32501</strain>
    </source>
</reference>
<comment type="similarity">
    <text evidence="1 2">Belongs to the UPF0125 (RnfH) family.</text>
</comment>
<dbReference type="Gene3D" id="3.10.20.280">
    <property type="entry name" value="RnfH-like"/>
    <property type="match status" value="1"/>
</dbReference>